<evidence type="ECO:0000313" key="1">
    <source>
        <dbReference type="EMBL" id="AGM15354.1"/>
    </source>
</evidence>
<organism evidence="1 2">
    <name type="scientific">Phaeocystis globosa virus PgV-16T</name>
    <dbReference type="NCBI Taxonomy" id="3071227"/>
    <lineage>
        <taxon>Viruses</taxon>
        <taxon>Varidnaviria</taxon>
        <taxon>Bamfordvirae</taxon>
        <taxon>Nucleocytoviricota</taxon>
        <taxon>Megaviricetes</taxon>
        <taxon>Imitervirales</taxon>
        <taxon>Mesomimiviridae</taxon>
        <taxon>Tethysvirus</taxon>
        <taxon>Tethysvirus hollandense</taxon>
    </lineage>
</organism>
<keyword evidence="2" id="KW-1185">Reference proteome</keyword>
<name>A0AC59EWM3_9VIRU</name>
<sequence length="1971" mass="205095">MPTGLIQEYRDTVFTEFNSELRPWRVYTTSIYHDPSLVTDLSYLSETSSYDANSNTLNIEASGSDINFYTKDTFKTNFNNAVSIKGILDIEGTLNIPSDGALNLAGDINSQGTSFFKTLKFGDTYTHTTLPIGRGVSGQFLSTNGDGLADWIDVSGSTVPSTFGIVETEKAVVVDGARDISGFRSITMSGQFRGGGGTGGNSYTFDINGNVTGLGSVGCGDISSSGTLGCGDISSIGKIECGEVSITTDGHLRGPALFVIDPAAYGTIGGTVKILGNLEIDGTTTTINSSILDIADYRILLGSNATNDAQTFGAGIEVHSIGGVNNKTFTYEDGGALSDYWESNIDISAEGMTTTDLITQTIKIGETTVTEATLGLLAFATPGIVAPSLGVVVDANKDISGFGNIKAIGFIEAGKDKNTASFLGRAAIGYLGINDMASFAHIDNNSIDDYALMQSATGTTFLHAKAGNHINFSVGTSGQNSMTCHENGFVHVGFLDAAPEAELHVNGSIIGDDITCSAGTDISCVFGQANIGFIGFGNWAGFSHIDVADVDSYGLIQSSAGVTILNAADTKHIEFKIKNVEKMRLTTNGNLGIGTTTPDASLSVVGDISCTTIAAGFNTDVSGIFGFANIGYTEQSGTAGFSHIDHSNFTDFALAQASDGYTILNAKTGFDITFAIGMVMKMNLTSTGLGIGHYFAGYDLDVAGETMLRIMSDTGAAGKLLFGRTGGSGTTTDNRSHAIEAYSAVGPANNYLKFLVHDGAASLSAGRTEVMAMTGDGYVGIGLNNPTKELEVFGDISCSGTIEGLNIKLTNIDVGKDSDVTGYIGRAAIGKVGIGSTAPNSNFWSDQASFAHIDHNTQLNFAIKQDDMGSTNINASTTSVEASEGGRMQFSLGLVEKMRLTNNGLGIGSGTGGQYKDGGTGPDASLSVVGGNIKATDTVRAGESKMGSGVSNSTPTAIFGHESMLSNSNYALCQVKGFATRLNCKLGQTIQFRTNGGTEWARFHNNGTMSIGNTNSTTGHALNVTGSIKASAGFEMGGDLILSGIVDAGNDTDISCNFGKARVGWMNVNDWAGFAHIDSATSTGYSLLHSSDGVTILNAADLKQIEFKINDGEKMRLTSDGRLGIGLSNPTKRLEVNGDISGATSIEAGKDTNTASYLGKARIGDFGQTDWAGFGHMNHNSFQTVALFQSDLGYTMLNAKTDKSIDFCINGFPKMTVNSIGNIGIGLINPTEKLEVIGDISCSGDLHVTGSSSYLGNAMISDIAGDVGFEGGVGFGRMNGSSWTTTTLLSSDSGYTMLNANTDKNISFAINGIPKMILDSTGNIGIGLDNPTEKLEVLGDISCSGDIHVTGGSSFDGKIGIGITNPTKKLEVMGDISCSGGGSFGNAALGTHSGIYAKFHHKDVTGADDYALLQSETGETYLNSKTGQNLSLRINNGPKLTVKASTGDVGIGLTNPTEKLEVMGDISCSGDIHVSGSSSYLGNALISDFDDAELDGVGFGHMNNSTYQTLALFHRFDGGTMLNAKTNKTIDFAINGIRKMIVDSTGNVGIGINNPTEKLAVDGDISASSISCGVGADTTHNFGRAVIGWMGLGLNTIAAFAHQNVADPNNFAFAQTADGVVYINAAGSTGPVGATSIYFMVGLSTKMILNQDGKLGIGTAVPQAHFHINAASAGNTPAGSGTGSNGIFRIQGKYDNNALDIGTITNSGGPGGTGGVGCWLQVADAADQSQKHPLFVQPYGGYFGIGTGTATSLVAPLHVSGWISDTTVSWINLANGSTKTGQNPTINTIPSGVSIYASHGVMSATGFFQGSDDRIKSFETPLTLGLDEIIQLEPKSYLKHPEFLVPIDDETGSTLPIDASGNLYKMEIDGSGNNIKVPMYAESEYGLISQEMLLIPGMELLVTEDKSEDKIKNVNYIGLIPILINGIKELKTINDTQAATIAALDSRLTASLDAQAALIATLTTRLNELGA</sequence>
<accession>A0AC59EWM3</accession>
<reference evidence="1 2" key="1">
    <citation type="journal article" date="2013" name="Proc. Natl. Acad. Sci. U.S.A.">
        <title>Genome of Phaeocystis globosa virus PgV-16T highlights the common ancestry of the largest known DNA viruses infecting eukaryotes.</title>
        <authorList>
            <person name="Santini S."/>
            <person name="Jeudy S."/>
            <person name="Bartoli J."/>
            <person name="Poirot O."/>
            <person name="Lescot M."/>
            <person name="Abergel C."/>
            <person name="Barbe V."/>
            <person name="Wommack K.E."/>
            <person name="Noordeloos A.A."/>
            <person name="Brussaard C.P."/>
            <person name="Claverie J.M."/>
        </authorList>
    </citation>
    <scope>NUCLEOTIDE SEQUENCE [LARGE SCALE GENOMIC DNA]</scope>
    <source>
        <strain evidence="1 2">16T</strain>
    </source>
</reference>
<dbReference type="Proteomes" id="UP000204225">
    <property type="component" value="Segment"/>
</dbReference>
<proteinExistence type="predicted"/>
<protein>
    <submittedName>
        <fullName evidence="1">Uncharacterized protein</fullName>
    </submittedName>
</protein>
<evidence type="ECO:0000313" key="2">
    <source>
        <dbReference type="Proteomes" id="UP000204225"/>
    </source>
</evidence>
<dbReference type="EMBL" id="KC662249">
    <property type="protein sequence ID" value="AGM15354.1"/>
    <property type="molecule type" value="Genomic_DNA"/>
</dbReference>
<gene>
    <name evidence="1" type="ORF">PGCG_00042</name>
</gene>